<name>A0ABV8MVP7_9NEIS</name>
<evidence type="ECO:0000313" key="3">
    <source>
        <dbReference type="Proteomes" id="UP001595791"/>
    </source>
</evidence>
<comment type="caution">
    <text evidence="2">The sequence shown here is derived from an EMBL/GenBank/DDBJ whole genome shotgun (WGS) entry which is preliminary data.</text>
</comment>
<feature type="chain" id="PRO_5046673827" evidence="1">
    <location>
        <begin position="27"/>
        <end position="388"/>
    </location>
</feature>
<accession>A0ABV8MVP7</accession>
<organism evidence="2 3">
    <name type="scientific">Chitinimonas lacunae</name>
    <dbReference type="NCBI Taxonomy" id="1963018"/>
    <lineage>
        <taxon>Bacteria</taxon>
        <taxon>Pseudomonadati</taxon>
        <taxon>Pseudomonadota</taxon>
        <taxon>Betaproteobacteria</taxon>
        <taxon>Neisseriales</taxon>
        <taxon>Chitinibacteraceae</taxon>
        <taxon>Chitinimonas</taxon>
    </lineage>
</organism>
<gene>
    <name evidence="2" type="ORF">ACFOW7_19005</name>
</gene>
<dbReference type="EMBL" id="JBHSBU010000001">
    <property type="protein sequence ID" value="MFC4161430.1"/>
    <property type="molecule type" value="Genomic_DNA"/>
</dbReference>
<protein>
    <submittedName>
        <fullName evidence="2">Uncharacterized protein</fullName>
    </submittedName>
</protein>
<keyword evidence="3" id="KW-1185">Reference proteome</keyword>
<feature type="signal peptide" evidence="1">
    <location>
        <begin position="1"/>
        <end position="26"/>
    </location>
</feature>
<evidence type="ECO:0000256" key="1">
    <source>
        <dbReference type="SAM" id="SignalP"/>
    </source>
</evidence>
<reference evidence="3" key="1">
    <citation type="journal article" date="2019" name="Int. J. Syst. Evol. Microbiol.">
        <title>The Global Catalogue of Microorganisms (GCM) 10K type strain sequencing project: providing services to taxonomists for standard genome sequencing and annotation.</title>
        <authorList>
            <consortium name="The Broad Institute Genomics Platform"/>
            <consortium name="The Broad Institute Genome Sequencing Center for Infectious Disease"/>
            <person name="Wu L."/>
            <person name="Ma J."/>
        </authorList>
    </citation>
    <scope>NUCLEOTIDE SEQUENCE [LARGE SCALE GENOMIC DNA]</scope>
    <source>
        <strain evidence="3">LMG 29894</strain>
    </source>
</reference>
<dbReference type="RefSeq" id="WP_378167363.1">
    <property type="nucleotide sequence ID" value="NZ_JBHSBU010000001.1"/>
</dbReference>
<dbReference type="Proteomes" id="UP001595791">
    <property type="component" value="Unassembled WGS sequence"/>
</dbReference>
<sequence length="388" mass="43117">MRFTPGLHPAVLALLLGGLIQTGAHAAPSRCATAMPYQATQWQVLQQPMKNYSSGKTITRAYQFSADAPSFVSPLGESNYASFQFHRPEDGHTNGLSNSKPVFSELIRPEGYPPYVSREVPPFAYPGNTQKPWIKVNLKANSYGLGYEKGFRTQLNTFPVDKGLHYLMELEFMLDNGPGHAWELPLLPRSGAPLFWQLIAKTHTNPKDPQTAKRVLPDGSLCLQGGNPVLALIMDEYEKNTQGQQAIRSVIVQRKYPNVGDKDVSKDMICWDPSKAGAMDTSMPVKRVGLKAGVPIRVRINLFADDNPKGEGCLDVRMQYEGDGDQWTTLVEDFRGPTMLPDIAGKHWVSFGLYNPGSTPKRTSTLGTVEEADRIVWWKNMVIKVKKP</sequence>
<proteinExistence type="predicted"/>
<evidence type="ECO:0000313" key="2">
    <source>
        <dbReference type="EMBL" id="MFC4161430.1"/>
    </source>
</evidence>
<keyword evidence="1" id="KW-0732">Signal</keyword>